<dbReference type="InterPro" id="IPR032710">
    <property type="entry name" value="NTF2-like_dom_sf"/>
</dbReference>
<dbReference type="SUPFAM" id="SSF54427">
    <property type="entry name" value="NTF2-like"/>
    <property type="match status" value="1"/>
</dbReference>
<dbReference type="AlphaFoldDB" id="A0A381X342"/>
<dbReference type="EMBL" id="UINC01013672">
    <property type="protein sequence ID" value="SVA58911.1"/>
    <property type="molecule type" value="Genomic_DNA"/>
</dbReference>
<accession>A0A381X342</accession>
<proteinExistence type="predicted"/>
<evidence type="ECO:0000313" key="1">
    <source>
        <dbReference type="EMBL" id="SVA58911.1"/>
    </source>
</evidence>
<reference evidence="1" key="1">
    <citation type="submission" date="2018-05" db="EMBL/GenBank/DDBJ databases">
        <authorList>
            <person name="Lanie J.A."/>
            <person name="Ng W.-L."/>
            <person name="Kazmierczak K.M."/>
            <person name="Andrzejewski T.M."/>
            <person name="Davidsen T.M."/>
            <person name="Wayne K.J."/>
            <person name="Tettelin H."/>
            <person name="Glass J.I."/>
            <person name="Rusch D."/>
            <person name="Podicherti R."/>
            <person name="Tsui H.-C.T."/>
            <person name="Winkler M.E."/>
        </authorList>
    </citation>
    <scope>NUCLEOTIDE SEQUENCE</scope>
</reference>
<dbReference type="Gene3D" id="3.10.450.50">
    <property type="match status" value="1"/>
</dbReference>
<evidence type="ECO:0008006" key="2">
    <source>
        <dbReference type="Google" id="ProtNLM"/>
    </source>
</evidence>
<name>A0A381X342_9ZZZZ</name>
<protein>
    <recommendedName>
        <fullName evidence="2">DUF4440 domain-containing protein</fullName>
    </recommendedName>
</protein>
<organism evidence="1">
    <name type="scientific">marine metagenome</name>
    <dbReference type="NCBI Taxonomy" id="408172"/>
    <lineage>
        <taxon>unclassified sequences</taxon>
        <taxon>metagenomes</taxon>
        <taxon>ecological metagenomes</taxon>
    </lineage>
</organism>
<sequence>MKRLLLIIILFNCFSYGQSTNGANFQFPSNATTDSIKAVVKEMLDAISSNDSTRAAKLVIRDGHVMRISKKLGEANIDFRTNNTWIEQTGTRQIDVHERMWNPIILYRGDLAVAWTTYDFHIKGEFSHCGAETFNLVRIHNQWLVSDWAYTVEPNNCEDSPLGPYY</sequence>
<gene>
    <name evidence="1" type="ORF">METZ01_LOCUS111765</name>
</gene>